<feature type="transmembrane region" description="Helical" evidence="1">
    <location>
        <begin position="54"/>
        <end position="72"/>
    </location>
</feature>
<feature type="transmembrane region" description="Helical" evidence="1">
    <location>
        <begin position="108"/>
        <end position="129"/>
    </location>
</feature>
<dbReference type="Proteomes" id="UP001055172">
    <property type="component" value="Unassembled WGS sequence"/>
</dbReference>
<dbReference type="AlphaFoldDB" id="A0AA37GBH3"/>
<name>A0AA37GBH3_9PEZI</name>
<evidence type="ECO:0000313" key="3">
    <source>
        <dbReference type="Proteomes" id="UP001055172"/>
    </source>
</evidence>
<keyword evidence="1" id="KW-1133">Transmembrane helix</keyword>
<feature type="transmembrane region" description="Helical" evidence="1">
    <location>
        <begin position="136"/>
        <end position="154"/>
    </location>
</feature>
<sequence>MFKHNGDLERLLLPLQVAVENAMTNSTINPVTFLFTSKTQDEWDKGFRSGWKELIANMYGFAFCLGFVQQIFHLTRLITQEREAGMSQIVDSMDNSATARVSSAAIPIIWQILLGLSVNSLAVFAASFFQNVRTTPAYVSGAFMALSAGALLAGLKKASVATVASMSFFFPSSNHFFFGQFMSY</sequence>
<keyword evidence="3" id="KW-1185">Reference proteome</keyword>
<feature type="transmembrane region" description="Helical" evidence="1">
    <location>
        <begin position="160"/>
        <end position="178"/>
    </location>
</feature>
<keyword evidence="1" id="KW-0812">Transmembrane</keyword>
<evidence type="ECO:0000313" key="2">
    <source>
        <dbReference type="EMBL" id="GJC77810.1"/>
    </source>
</evidence>
<proteinExistence type="predicted"/>
<accession>A0AA37GBH3</accession>
<keyword evidence="1" id="KW-0472">Membrane</keyword>
<comment type="caution">
    <text evidence="2">The sequence shown here is derived from an EMBL/GenBank/DDBJ whole genome shotgun (WGS) entry which is preliminary data.</text>
</comment>
<gene>
    <name evidence="2" type="ORF">ColLi_00648</name>
</gene>
<evidence type="ECO:0000256" key="1">
    <source>
        <dbReference type="SAM" id="Phobius"/>
    </source>
</evidence>
<protein>
    <submittedName>
        <fullName evidence="2">Uncharacterized protein</fullName>
    </submittedName>
</protein>
<organism evidence="2 3">
    <name type="scientific">Colletotrichum liriopes</name>
    <dbReference type="NCBI Taxonomy" id="708192"/>
    <lineage>
        <taxon>Eukaryota</taxon>
        <taxon>Fungi</taxon>
        <taxon>Dikarya</taxon>
        <taxon>Ascomycota</taxon>
        <taxon>Pezizomycotina</taxon>
        <taxon>Sordariomycetes</taxon>
        <taxon>Hypocreomycetidae</taxon>
        <taxon>Glomerellales</taxon>
        <taxon>Glomerellaceae</taxon>
        <taxon>Colletotrichum</taxon>
        <taxon>Colletotrichum spaethianum species complex</taxon>
    </lineage>
</organism>
<dbReference type="EMBL" id="BPPX01000001">
    <property type="protein sequence ID" value="GJC77810.1"/>
    <property type="molecule type" value="Genomic_DNA"/>
</dbReference>
<reference evidence="2 3" key="1">
    <citation type="submission" date="2021-07" db="EMBL/GenBank/DDBJ databases">
        <title>Genome data of Colletotrichum spaethianum.</title>
        <authorList>
            <person name="Utami Y.D."/>
            <person name="Hiruma K."/>
        </authorList>
    </citation>
    <scope>NUCLEOTIDE SEQUENCE [LARGE SCALE GENOMIC DNA]</scope>
    <source>
        <strain evidence="2 3">MAFF 242679</strain>
    </source>
</reference>